<protein>
    <submittedName>
        <fullName evidence="2">Uncharacterized protein</fullName>
    </submittedName>
</protein>
<feature type="transmembrane region" description="Helical" evidence="1">
    <location>
        <begin position="54"/>
        <end position="73"/>
    </location>
</feature>
<feature type="transmembrane region" description="Helical" evidence="1">
    <location>
        <begin position="94"/>
        <end position="112"/>
    </location>
</feature>
<keyword evidence="1" id="KW-0812">Transmembrane</keyword>
<evidence type="ECO:0000313" key="2">
    <source>
        <dbReference type="EMBL" id="QOD60496.1"/>
    </source>
</evidence>
<accession>A0A7L8AEQ1</accession>
<evidence type="ECO:0000256" key="1">
    <source>
        <dbReference type="SAM" id="Phobius"/>
    </source>
</evidence>
<organism evidence="2 3">
    <name type="scientific">Polaribacter haliotis</name>
    <dbReference type="NCBI Taxonomy" id="1888915"/>
    <lineage>
        <taxon>Bacteria</taxon>
        <taxon>Pseudomonadati</taxon>
        <taxon>Bacteroidota</taxon>
        <taxon>Flavobacteriia</taxon>
        <taxon>Flavobacteriales</taxon>
        <taxon>Flavobacteriaceae</taxon>
    </lineage>
</organism>
<feature type="transmembrane region" description="Helical" evidence="1">
    <location>
        <begin position="12"/>
        <end position="34"/>
    </location>
</feature>
<reference evidence="2 3" key="1">
    <citation type="journal article" date="2016" name="Int. J. Syst. Evol. Microbiol.">
        <title>Polaribacter haliotis sp. nov., isolated from the gut of abalone Haliotis discus hannai.</title>
        <authorList>
            <person name="Kim Y.O."/>
            <person name="Park I.S."/>
            <person name="Park S."/>
            <person name="Nam B.H."/>
            <person name="Park J.M."/>
            <person name="Kim D.G."/>
            <person name="Yoon J.H."/>
        </authorList>
    </citation>
    <scope>NUCLEOTIDE SEQUENCE [LARGE SCALE GENOMIC DNA]</scope>
    <source>
        <strain evidence="2 3">KCTC 52418</strain>
    </source>
</reference>
<name>A0A7L8AEQ1_9FLAO</name>
<dbReference type="RefSeq" id="WP_088354547.1">
    <property type="nucleotide sequence ID" value="NZ_CP061813.1"/>
</dbReference>
<feature type="transmembrane region" description="Helical" evidence="1">
    <location>
        <begin position="143"/>
        <end position="165"/>
    </location>
</feature>
<dbReference type="EMBL" id="CP061813">
    <property type="protein sequence ID" value="QOD60496.1"/>
    <property type="molecule type" value="Genomic_DNA"/>
</dbReference>
<evidence type="ECO:0000313" key="3">
    <source>
        <dbReference type="Proteomes" id="UP000516764"/>
    </source>
</evidence>
<keyword evidence="1" id="KW-0472">Membrane</keyword>
<keyword evidence="1" id="KW-1133">Transmembrane helix</keyword>
<sequence>MHDNFSVNFSLKGITSILIGFYLLGAAYVIEYILDGFLIEGNALGMLSPQLVEFLIIGIAFIVFLFSSLAFFFRGKRLAKRFQYALWNHKTKTAFWKYFISICIIFLVLYLLKEQGYIDFITPVFLLLYGVLLFLFRNKENKNYLILPALCLVLGGLCFLIPSYWYSSLTILGIAHITYGVVVRN</sequence>
<dbReference type="KEGG" id="phal:H9I45_14300"/>
<gene>
    <name evidence="2" type="ORF">H9I45_14300</name>
</gene>
<proteinExistence type="predicted"/>
<dbReference type="Proteomes" id="UP000516764">
    <property type="component" value="Chromosome"/>
</dbReference>
<keyword evidence="3" id="KW-1185">Reference proteome</keyword>
<feature type="transmembrane region" description="Helical" evidence="1">
    <location>
        <begin position="118"/>
        <end position="136"/>
    </location>
</feature>
<dbReference type="OrthoDB" id="1201989at2"/>
<dbReference type="AlphaFoldDB" id="A0A7L8AEQ1"/>